<evidence type="ECO:0000256" key="1">
    <source>
        <dbReference type="ARBA" id="ARBA00001936"/>
    </source>
</evidence>
<dbReference type="AlphaFoldDB" id="A0A5N6K2A6"/>
<dbReference type="Pfam" id="PF22600">
    <property type="entry name" value="MTPAP-like_central"/>
    <property type="match status" value="1"/>
</dbReference>
<feature type="compositionally biased region" description="Polar residues" evidence="8">
    <location>
        <begin position="956"/>
        <end position="974"/>
    </location>
</feature>
<evidence type="ECO:0000256" key="6">
    <source>
        <dbReference type="ARBA" id="ARBA00022723"/>
    </source>
</evidence>
<accession>A0A5N6K2A6</accession>
<reference evidence="11 12" key="1">
    <citation type="submission" date="2019-06" db="EMBL/GenBank/DDBJ databases">
        <title>Genome Sequence of the Brown Rot Fungal Pathogen Monilinia laxa.</title>
        <authorList>
            <person name="De Miccolis Angelini R.M."/>
            <person name="Landi L."/>
            <person name="Abate D."/>
            <person name="Pollastro S."/>
            <person name="Romanazzi G."/>
            <person name="Faretra F."/>
        </authorList>
    </citation>
    <scope>NUCLEOTIDE SEQUENCE [LARGE SCALE GENOMIC DNA]</scope>
    <source>
        <strain evidence="11 12">Mlax316</strain>
    </source>
</reference>
<dbReference type="GO" id="GO:0046872">
    <property type="term" value="F:metal ion binding"/>
    <property type="evidence" value="ECO:0007669"/>
    <property type="project" value="UniProtKB-KW"/>
</dbReference>
<feature type="region of interest" description="Disordered" evidence="8">
    <location>
        <begin position="694"/>
        <end position="747"/>
    </location>
</feature>
<protein>
    <recommendedName>
        <fullName evidence="4">polynucleotide adenylyltransferase</fullName>
        <ecNumber evidence="4">2.7.7.19</ecNumber>
    </recommendedName>
</protein>
<feature type="compositionally biased region" description="Low complexity" evidence="8">
    <location>
        <begin position="99"/>
        <end position="109"/>
    </location>
</feature>
<keyword evidence="7" id="KW-0460">Magnesium</keyword>
<evidence type="ECO:0000256" key="2">
    <source>
        <dbReference type="ARBA" id="ARBA00001946"/>
    </source>
</evidence>
<comment type="cofactor">
    <cofactor evidence="1">
        <name>Mn(2+)</name>
        <dbReference type="ChEBI" id="CHEBI:29035"/>
    </cofactor>
</comment>
<dbReference type="InterPro" id="IPR054708">
    <property type="entry name" value="MTPAP-like_central"/>
</dbReference>
<dbReference type="Pfam" id="PF03828">
    <property type="entry name" value="PAP_assoc"/>
    <property type="match status" value="1"/>
</dbReference>
<dbReference type="SUPFAM" id="SSF81631">
    <property type="entry name" value="PAP/OAS1 substrate-binding domain"/>
    <property type="match status" value="1"/>
</dbReference>
<dbReference type="InterPro" id="IPR043519">
    <property type="entry name" value="NT_sf"/>
</dbReference>
<dbReference type="GO" id="GO:0010605">
    <property type="term" value="P:negative regulation of macromolecule metabolic process"/>
    <property type="evidence" value="ECO:0007669"/>
    <property type="project" value="UniProtKB-ARBA"/>
</dbReference>
<dbReference type="Gene3D" id="3.30.460.10">
    <property type="entry name" value="Beta Polymerase, domain 2"/>
    <property type="match status" value="1"/>
</dbReference>
<feature type="domain" description="Poly(A) RNA polymerase mitochondrial-like central palm" evidence="10">
    <location>
        <begin position="203"/>
        <end position="334"/>
    </location>
</feature>
<feature type="compositionally biased region" description="Polar residues" evidence="8">
    <location>
        <begin position="936"/>
        <end position="948"/>
    </location>
</feature>
<dbReference type="GO" id="GO:0031123">
    <property type="term" value="P:RNA 3'-end processing"/>
    <property type="evidence" value="ECO:0007669"/>
    <property type="project" value="TreeGrafter"/>
</dbReference>
<comment type="similarity">
    <text evidence="3">Belongs to the DNA polymerase type-B-like family.</text>
</comment>
<evidence type="ECO:0000259" key="10">
    <source>
        <dbReference type="Pfam" id="PF22600"/>
    </source>
</evidence>
<evidence type="ECO:0000256" key="4">
    <source>
        <dbReference type="ARBA" id="ARBA00012388"/>
    </source>
</evidence>
<evidence type="ECO:0000313" key="12">
    <source>
        <dbReference type="Proteomes" id="UP000326757"/>
    </source>
</evidence>
<evidence type="ECO:0000259" key="9">
    <source>
        <dbReference type="Pfam" id="PF03828"/>
    </source>
</evidence>
<feature type="compositionally biased region" description="Polar residues" evidence="8">
    <location>
        <begin position="132"/>
        <end position="149"/>
    </location>
</feature>
<evidence type="ECO:0000256" key="7">
    <source>
        <dbReference type="ARBA" id="ARBA00022842"/>
    </source>
</evidence>
<evidence type="ECO:0000256" key="5">
    <source>
        <dbReference type="ARBA" id="ARBA00022679"/>
    </source>
</evidence>
<feature type="compositionally biased region" description="Basic and acidic residues" evidence="8">
    <location>
        <begin position="1129"/>
        <end position="1148"/>
    </location>
</feature>
<keyword evidence="6" id="KW-0479">Metal-binding</keyword>
<keyword evidence="5" id="KW-0808">Transferase</keyword>
<feature type="region of interest" description="Disordered" evidence="8">
    <location>
        <begin position="1029"/>
        <end position="1148"/>
    </location>
</feature>
<dbReference type="EMBL" id="VIGI01000009">
    <property type="protein sequence ID" value="KAB8296297.1"/>
    <property type="molecule type" value="Genomic_DNA"/>
</dbReference>
<evidence type="ECO:0000256" key="8">
    <source>
        <dbReference type="SAM" id="MobiDB-lite"/>
    </source>
</evidence>
<feature type="domain" description="PAP-associated" evidence="9">
    <location>
        <begin position="424"/>
        <end position="478"/>
    </location>
</feature>
<dbReference type="InterPro" id="IPR002058">
    <property type="entry name" value="PAP_assoc"/>
</dbReference>
<evidence type="ECO:0000256" key="3">
    <source>
        <dbReference type="ARBA" id="ARBA00008593"/>
    </source>
</evidence>
<sequence>MEGQPSTGRNTRLQTAPLPPLLSAQHIQAVPGSRSSSSGVTAERKHKPAARGGHGNRDVRTSSKGERALITEKETSATMPGKKFELTTQIPPRPLVYHQNSSLSQQSNSVPSTPHQHARNFSFESREPSPSAPDSHSPRSAYSESNITLPSRPPPPQRRGCPYETAQASIKRRMPYNLGGDLLEKLKDSDVKSKLSEDEERKLSTDMRELYDRLLPTAETDERRRKLVLKLEDMFNKEWPGHDIQVHVFGSSGNLLCTDESDVDICITTDWKAMEGVCMIAELLAKNGMQKVICVSTAKVPIVKIFDPDLKLFCDMNVNNTLALENTRMIKTYIEIDPRVRPLAMIVKHWTKSRVINDAAFGGTLSSYTWICMIINFLQSREPPVLPALHQRPHLKLPTTDGGESSFGDDVNALKEFGQKNKSTLGELLFQFFRFYGHEYDYENQVVSVRSGKQISKQEKGWSIGTNNKLCVEEPFNVGRNLGNTADEFSVVGIHMEMRRAFDLISVGKLDECCEKFEFPKEEKSVWEKPPPSKKPTLTASHPPHRNSRGGHRGGLKNNGVQQQAQAHLHNHLYTTYSVLQAQENTLRMQLMQQSYVEQAHAQAQAQAQAQAYAQSHGRIQGGGMPIKQQAADRSRTTSFDQGPLTAPVRPEGMYFYPLQYNGQPMYAYPTSNTNPSSPQLSAVVPELRRGMHRSTVTNGSTSSPNMVQSNGSIRSHSQPGTRTAPSPLLLQGNASPSHGANGHGVYQPLRQQANGVPIPNFIADETTEQGYESRRTATTPPELSTPKEYVGYYVNEPTHTYTRKDIPLAIPSFGDMSGNRRRLSTDQLPPSIRDRIKRNPSRSPSPLDNDRLFSLAQSAPAQHTMTSSNLRALNSHGPLVVNGSSGGFNSSYEAKSAIEGASSEDQNSYTGGSVGSISQASVTESDISLGEDISGQLTPRDSRSFPSEDSPLVINGSSANLTPTDGASSHQSVITNGPFAIDSLNGTLRLSPNSRSRLIRNAQNGGMSPLDIAHSHNDILQKESAHLSPVYETHTPSPTINRKFDSLKLNGSPTTSDKHRAEHSKTNFKHSVATEQPLNQSAPNLKQNGHVRSAKSEGSGPGSSPGSWQKIPNKGKKGRGLPEAKTVNGDHSHGEKLPVNESERKGG</sequence>
<feature type="compositionally biased region" description="Basic residues" evidence="8">
    <location>
        <begin position="543"/>
        <end position="555"/>
    </location>
</feature>
<feature type="compositionally biased region" description="Polar residues" evidence="8">
    <location>
        <begin position="695"/>
        <end position="725"/>
    </location>
</feature>
<comment type="cofactor">
    <cofactor evidence="2">
        <name>Mg(2+)</name>
        <dbReference type="ChEBI" id="CHEBI:18420"/>
    </cofactor>
</comment>
<feature type="compositionally biased region" description="Basic and acidic residues" evidence="8">
    <location>
        <begin position="55"/>
        <end position="75"/>
    </location>
</feature>
<feature type="compositionally biased region" description="Polar residues" evidence="8">
    <location>
        <begin position="1074"/>
        <end position="1088"/>
    </location>
</feature>
<dbReference type="PANTHER" id="PTHR12271:SF113">
    <property type="entry name" value="POLY(A) RNA POLYMERASE CID11"/>
    <property type="match status" value="1"/>
</dbReference>
<feature type="region of interest" description="Disordered" evidence="8">
    <location>
        <begin position="813"/>
        <end position="851"/>
    </location>
</feature>
<feature type="region of interest" description="Disordered" evidence="8">
    <location>
        <begin position="1"/>
        <end position="168"/>
    </location>
</feature>
<dbReference type="OrthoDB" id="2274644at2759"/>
<feature type="region of interest" description="Disordered" evidence="8">
    <location>
        <begin position="931"/>
        <end position="974"/>
    </location>
</feature>
<dbReference type="EC" id="2.7.7.19" evidence="4"/>
<gene>
    <name evidence="11" type="ORF">EYC80_009068</name>
</gene>
<keyword evidence="12" id="KW-1185">Reference proteome</keyword>
<dbReference type="SUPFAM" id="SSF81301">
    <property type="entry name" value="Nucleotidyltransferase"/>
    <property type="match status" value="1"/>
</dbReference>
<comment type="caution">
    <text evidence="11">The sequence shown here is derived from an EMBL/GenBank/DDBJ whole genome shotgun (WGS) entry which is preliminary data.</text>
</comment>
<proteinExistence type="inferred from homology"/>
<dbReference type="Gene3D" id="1.10.1410.10">
    <property type="match status" value="1"/>
</dbReference>
<name>A0A5N6K2A6_MONLA</name>
<feature type="region of interest" description="Disordered" evidence="8">
    <location>
        <begin position="524"/>
        <end position="564"/>
    </location>
</feature>
<organism evidence="11 12">
    <name type="scientific">Monilinia laxa</name>
    <name type="common">Brown rot fungus</name>
    <name type="synonym">Sclerotinia laxa</name>
    <dbReference type="NCBI Taxonomy" id="61186"/>
    <lineage>
        <taxon>Eukaryota</taxon>
        <taxon>Fungi</taxon>
        <taxon>Dikarya</taxon>
        <taxon>Ascomycota</taxon>
        <taxon>Pezizomycotina</taxon>
        <taxon>Leotiomycetes</taxon>
        <taxon>Helotiales</taxon>
        <taxon>Sclerotiniaceae</taxon>
        <taxon>Monilinia</taxon>
    </lineage>
</organism>
<feature type="compositionally biased region" description="Polar residues" evidence="8">
    <location>
        <begin position="1"/>
        <end position="14"/>
    </location>
</feature>
<dbReference type="Proteomes" id="UP000326757">
    <property type="component" value="Unassembled WGS sequence"/>
</dbReference>
<feature type="compositionally biased region" description="Basic and acidic residues" evidence="8">
    <location>
        <begin position="1057"/>
        <end position="1066"/>
    </location>
</feature>
<dbReference type="GO" id="GO:1990817">
    <property type="term" value="F:poly(A) RNA polymerase activity"/>
    <property type="evidence" value="ECO:0007669"/>
    <property type="project" value="UniProtKB-EC"/>
</dbReference>
<dbReference type="PANTHER" id="PTHR12271">
    <property type="entry name" value="POLY A POLYMERASE CID PAP -RELATED"/>
    <property type="match status" value="1"/>
</dbReference>
<dbReference type="CDD" id="cd05402">
    <property type="entry name" value="NT_PAP_TUTase"/>
    <property type="match status" value="1"/>
</dbReference>
<evidence type="ECO:0000313" key="11">
    <source>
        <dbReference type="EMBL" id="KAB8296297.1"/>
    </source>
</evidence>